<evidence type="ECO:0000313" key="3">
    <source>
        <dbReference type="RefSeq" id="XP_042567266.1"/>
    </source>
</evidence>
<organism evidence="3">
    <name type="scientific">Cyprinus carpio</name>
    <name type="common">Common carp</name>
    <dbReference type="NCBI Taxonomy" id="7962"/>
    <lineage>
        <taxon>Eukaryota</taxon>
        <taxon>Metazoa</taxon>
        <taxon>Chordata</taxon>
        <taxon>Craniata</taxon>
        <taxon>Vertebrata</taxon>
        <taxon>Euteleostomi</taxon>
        <taxon>Actinopterygii</taxon>
        <taxon>Neopterygii</taxon>
        <taxon>Teleostei</taxon>
        <taxon>Ostariophysi</taxon>
        <taxon>Cypriniformes</taxon>
        <taxon>Cyprinidae</taxon>
        <taxon>Cyprininae</taxon>
        <taxon>Cyprinus</taxon>
    </lineage>
</organism>
<protein>
    <submittedName>
        <fullName evidence="3">UPF0461 protein C5orf24 homolog isoform X1</fullName>
    </submittedName>
</protein>
<dbReference type="InterPro" id="IPR040419">
    <property type="entry name" value="DUF5568"/>
</dbReference>
<gene>
    <name evidence="3" type="primary">LOC109088897</name>
</gene>
<dbReference type="RefSeq" id="XP_042567266.1">
    <property type="nucleotide sequence ID" value="XM_042711332.1"/>
</dbReference>
<evidence type="ECO:0000256" key="1">
    <source>
        <dbReference type="ARBA" id="ARBA00010106"/>
    </source>
</evidence>
<feature type="region of interest" description="Disordered" evidence="2">
    <location>
        <begin position="114"/>
        <end position="217"/>
    </location>
</feature>
<feature type="compositionally biased region" description="Basic residues" evidence="2">
    <location>
        <begin position="149"/>
        <end position="160"/>
    </location>
</feature>
<dbReference type="PANTHER" id="PTHR31894:SF0">
    <property type="entry name" value="UPF0461 PROTEIN C5ORF24"/>
    <property type="match status" value="1"/>
</dbReference>
<feature type="compositionally biased region" description="Polar residues" evidence="2">
    <location>
        <begin position="164"/>
        <end position="175"/>
    </location>
</feature>
<dbReference type="PANTHER" id="PTHR31894">
    <property type="entry name" value="UPF0461 PROTEIN C5ORF24"/>
    <property type="match status" value="1"/>
</dbReference>
<dbReference type="OrthoDB" id="10072110at2759"/>
<accession>A0A9Q9VMC3</accession>
<dbReference type="Proteomes" id="UP001155660">
    <property type="component" value="Chromosome A21"/>
</dbReference>
<name>A0A9Q9VMC3_CYPCA</name>
<reference evidence="3" key="1">
    <citation type="submission" date="2025-08" db="UniProtKB">
        <authorList>
            <consortium name="RefSeq"/>
        </authorList>
    </citation>
    <scope>IDENTIFICATION</scope>
    <source>
        <tissue evidence="3">Muscle</tissue>
    </source>
</reference>
<comment type="similarity">
    <text evidence="1">Belongs to the UPF0461 family.</text>
</comment>
<sequence>MSHLTLSAPESTLPRAHPHFLFQQEIDCTRTAVSRDLYAVSHFLCPGVCQQKMMRQVSSSEYCVDSRPSCLAEDGRLSPSHFDLCPTKFYPSPPPQRSRPMCFAYLPPPAAAVLKPTPCQRQDRHEEPPVSPGPAAAQGSNKSGDSKKKGASGRSGKRGRPAGTTKSAGYRTSTGRPLGTTRAAGFKTSPGRPLGTTKAAGYKVSPGRPPGSIKSQSRLSKLSYSACSGAAFPFSITHKPGACGAALKEETPTETQKMLLQAPQFLLSSFPVRNQKTPPPISVMPSEAFSPAAVCLDGGQSRNSLTIHSTLPTYS</sequence>
<dbReference type="AlphaFoldDB" id="A0A9Q9VMC3"/>
<dbReference type="Pfam" id="PF17724">
    <property type="entry name" value="DUF5568"/>
    <property type="match status" value="1"/>
</dbReference>
<dbReference type="KEGG" id="ccar:109088897"/>
<proteinExistence type="inferred from homology"/>
<dbReference type="GeneID" id="109088897"/>
<evidence type="ECO:0000256" key="2">
    <source>
        <dbReference type="SAM" id="MobiDB-lite"/>
    </source>
</evidence>